<proteinExistence type="predicted"/>
<evidence type="ECO:0000313" key="1">
    <source>
        <dbReference type="EMBL" id="KAJ3559748.1"/>
    </source>
</evidence>
<protein>
    <submittedName>
        <fullName evidence="1">Uncharacterized protein</fullName>
    </submittedName>
</protein>
<comment type="caution">
    <text evidence="1">The sequence shown here is derived from an EMBL/GenBank/DDBJ whole genome shotgun (WGS) entry which is preliminary data.</text>
</comment>
<accession>A0ACC1TEW6</accession>
<organism evidence="1 2">
    <name type="scientific">Phlebia brevispora</name>
    <dbReference type="NCBI Taxonomy" id="194682"/>
    <lineage>
        <taxon>Eukaryota</taxon>
        <taxon>Fungi</taxon>
        <taxon>Dikarya</taxon>
        <taxon>Basidiomycota</taxon>
        <taxon>Agaricomycotina</taxon>
        <taxon>Agaricomycetes</taxon>
        <taxon>Polyporales</taxon>
        <taxon>Meruliaceae</taxon>
        <taxon>Phlebia</taxon>
    </lineage>
</organism>
<sequence>MSELELELTVAPSDKRPDTLHTYLFTRVQEYPSKEPASNGSIRFTQTKVLHSGNAKVYKGTLSGSERGGTRESSVICKLILDSTDAREKLLEREATVYSKYLEELQGVCVPRFYGLYVGEISDEPASCILLEDCGVALQAKLFTEYSVDLRIKSMQALMAIHKRGVIHRDFWPSNVVVDDPTNPTRVNVIDFDASQIRHTCPFNMKLPLLVTAGTVHYLGTNIHVTSFVGAEGLIADNTLADYFEVYGENEDYVTGKKKWIIEPTL</sequence>
<name>A0ACC1TEW6_9APHY</name>
<dbReference type="EMBL" id="JANHOG010000011">
    <property type="protein sequence ID" value="KAJ3559748.1"/>
    <property type="molecule type" value="Genomic_DNA"/>
</dbReference>
<keyword evidence="2" id="KW-1185">Reference proteome</keyword>
<evidence type="ECO:0000313" key="2">
    <source>
        <dbReference type="Proteomes" id="UP001148662"/>
    </source>
</evidence>
<reference evidence="1" key="1">
    <citation type="submission" date="2022-07" db="EMBL/GenBank/DDBJ databases">
        <title>Genome Sequence of Phlebia brevispora.</title>
        <authorList>
            <person name="Buettner E."/>
        </authorList>
    </citation>
    <scope>NUCLEOTIDE SEQUENCE</scope>
    <source>
        <strain evidence="1">MPL23</strain>
    </source>
</reference>
<dbReference type="Proteomes" id="UP001148662">
    <property type="component" value="Unassembled WGS sequence"/>
</dbReference>
<gene>
    <name evidence="1" type="ORF">NM688_g151</name>
</gene>